<keyword evidence="1" id="KW-0472">Membrane</keyword>
<feature type="transmembrane region" description="Helical" evidence="1">
    <location>
        <begin position="50"/>
        <end position="70"/>
    </location>
</feature>
<proteinExistence type="predicted"/>
<dbReference type="AlphaFoldDB" id="A0A6N8FLR2"/>
<evidence type="ECO:0000313" key="2">
    <source>
        <dbReference type="EMBL" id="MUK88927.1"/>
    </source>
</evidence>
<evidence type="ECO:0000313" key="3">
    <source>
        <dbReference type="Proteomes" id="UP000469125"/>
    </source>
</evidence>
<reference evidence="2 3" key="1">
    <citation type="submission" date="2019-11" db="EMBL/GenBank/DDBJ databases">
        <authorList>
            <person name="Li X."/>
        </authorList>
    </citation>
    <scope>NUCLEOTIDE SEQUENCE [LARGE SCALE GENOMIC DNA]</scope>
    <source>
        <strain evidence="2 3">L9</strain>
    </source>
</reference>
<dbReference type="Proteomes" id="UP000469125">
    <property type="component" value="Unassembled WGS sequence"/>
</dbReference>
<protein>
    <submittedName>
        <fullName evidence="2">Uncharacterized protein</fullName>
    </submittedName>
</protein>
<comment type="caution">
    <text evidence="2">The sequence shown here is derived from an EMBL/GenBank/DDBJ whole genome shotgun (WGS) entry which is preliminary data.</text>
</comment>
<name>A0A6N8FLR2_9BACI</name>
<keyword evidence="3" id="KW-1185">Reference proteome</keyword>
<dbReference type="RefSeq" id="WP_155668898.1">
    <property type="nucleotide sequence ID" value="NZ_WOCA01000007.1"/>
</dbReference>
<organism evidence="2 3">
    <name type="scientific">Ornithinibacillus caprae</name>
    <dbReference type="NCBI Taxonomy" id="2678566"/>
    <lineage>
        <taxon>Bacteria</taxon>
        <taxon>Bacillati</taxon>
        <taxon>Bacillota</taxon>
        <taxon>Bacilli</taxon>
        <taxon>Bacillales</taxon>
        <taxon>Bacillaceae</taxon>
        <taxon>Ornithinibacillus</taxon>
    </lineage>
</organism>
<dbReference type="EMBL" id="WOCA01000007">
    <property type="protein sequence ID" value="MUK88927.1"/>
    <property type="molecule type" value="Genomic_DNA"/>
</dbReference>
<sequence length="188" mass="21029">MKENMIAKILFIIGIVNIVLGFIIGLVGAAEDQVVYDAFGMGRVQSGFNFTYFISWATGGFVTGMLFIGFSEIIKLLHVINWKTPMPQQVSNKENLLKETTSPSNKTVQTSVDWTLGETEVEKIKEKYAEYHILDIIPSNVEGYCVVRLQTGAEEFVHVVDINGFGVVEVKDAGIKKTIISWYNDLQK</sequence>
<feature type="transmembrane region" description="Helical" evidence="1">
    <location>
        <begin position="9"/>
        <end position="30"/>
    </location>
</feature>
<keyword evidence="1" id="KW-0812">Transmembrane</keyword>
<keyword evidence="1" id="KW-1133">Transmembrane helix</keyword>
<accession>A0A6N8FLR2</accession>
<evidence type="ECO:0000256" key="1">
    <source>
        <dbReference type="SAM" id="Phobius"/>
    </source>
</evidence>
<gene>
    <name evidence="2" type="ORF">GMD78_11030</name>
</gene>